<dbReference type="Pfam" id="PF14576">
    <property type="entry name" value="SEO_N"/>
    <property type="match status" value="1"/>
</dbReference>
<dbReference type="OrthoDB" id="1854460at2759"/>
<feature type="domain" description="Sieve element occlusion N-terminal" evidence="1">
    <location>
        <begin position="33"/>
        <end position="325"/>
    </location>
</feature>
<name>A0A0K9NVK9_ZOSMR</name>
<dbReference type="EMBL" id="LFYR01001565">
    <property type="protein sequence ID" value="KMZ60801.1"/>
    <property type="molecule type" value="Genomic_DNA"/>
</dbReference>
<sequence>MKPSQARTFIVDSAMAANKMQLIKPHRHYFFSSDDSSVMKQILATHVPDGREIDTRPLLHIVEDVFNRATLTSLSLALSQTTAAAVAEVENSTDKNIILTSTDTLEALAYIIHKISCEISRESGGESGGHSTAVSLFTMLANYSWDAKAVVIMAALAVNYGEFFLTAQLNTINPLATGIARLKHMPDLHKHSEVMKPRFDTIEMLIKTMLDVTKCVVEFKELPTDYIGAVDSPDFSMALAHIPTAVYWLVRSAAACASHFVGLIGMGYEYYISTSEIWELSSLSHKLTNILDHLRNLLALCRRHVDEKRHVEAYKLLVNLFETPQSDNIKPLKALFSSKDDHAYPLIDLSTKKKCGVDVLRRKIVLVLISDLNITVEELFVLVQIFMSDSAYQGGRFDRQFEVVWLPIVDPDVTWTSAMEESFDKLKLTMPWHAVRKPSLVDPAVVKYVRKVWNFGKRPLVVTVNADGKVVNPNAMHMAYIWGSIAFPFTSAREESLWNEETWRMELLVDEIDPLLVTWIREGKYVCLYGGDDVEWIRSFTTKIQDVARAAKIPLEMVYVGKSNPKKSVKKATDVISSENLSHCWQDPVMVWFFWSRLESMWYSKMQQGKRVEDDNIMREVMSLLSYDSGEKSWAMITRGSGGAIGEYVKAHGKEMAECLTDFDKWKPNVEIEGFLPALGNALKPFDPYEHCTKLVLPSGNSPWVRGSVMCSDCMRPMEKYVLYRCCHTPAGDTE</sequence>
<dbReference type="AlphaFoldDB" id="A0A0K9NVK9"/>
<organism evidence="3 4">
    <name type="scientific">Zostera marina</name>
    <name type="common">Eelgrass</name>
    <dbReference type="NCBI Taxonomy" id="29655"/>
    <lineage>
        <taxon>Eukaryota</taxon>
        <taxon>Viridiplantae</taxon>
        <taxon>Streptophyta</taxon>
        <taxon>Embryophyta</taxon>
        <taxon>Tracheophyta</taxon>
        <taxon>Spermatophyta</taxon>
        <taxon>Magnoliopsida</taxon>
        <taxon>Liliopsida</taxon>
        <taxon>Zosteraceae</taxon>
        <taxon>Zostera</taxon>
    </lineage>
</organism>
<dbReference type="InterPro" id="IPR027944">
    <property type="entry name" value="SEO_C"/>
</dbReference>
<dbReference type="Pfam" id="PF14577">
    <property type="entry name" value="SEO_C"/>
    <property type="match status" value="1"/>
</dbReference>
<reference evidence="4" key="1">
    <citation type="journal article" date="2016" name="Nature">
        <title>The genome of the seagrass Zostera marina reveals angiosperm adaptation to the sea.</title>
        <authorList>
            <person name="Olsen J.L."/>
            <person name="Rouze P."/>
            <person name="Verhelst B."/>
            <person name="Lin Y.-C."/>
            <person name="Bayer T."/>
            <person name="Collen J."/>
            <person name="Dattolo E."/>
            <person name="De Paoli E."/>
            <person name="Dittami S."/>
            <person name="Maumus F."/>
            <person name="Michel G."/>
            <person name="Kersting A."/>
            <person name="Lauritano C."/>
            <person name="Lohaus R."/>
            <person name="Toepel M."/>
            <person name="Tonon T."/>
            <person name="Vanneste K."/>
            <person name="Amirebrahimi M."/>
            <person name="Brakel J."/>
            <person name="Bostroem C."/>
            <person name="Chovatia M."/>
            <person name="Grimwood J."/>
            <person name="Jenkins J.W."/>
            <person name="Jueterbock A."/>
            <person name="Mraz A."/>
            <person name="Stam W.T."/>
            <person name="Tice H."/>
            <person name="Bornberg-Bauer E."/>
            <person name="Green P.J."/>
            <person name="Pearson G.A."/>
            <person name="Procaccini G."/>
            <person name="Duarte C.M."/>
            <person name="Schmutz J."/>
            <person name="Reusch T.B.H."/>
            <person name="Van de Peer Y."/>
        </authorList>
    </citation>
    <scope>NUCLEOTIDE SEQUENCE [LARGE SCALE GENOMIC DNA]</scope>
    <source>
        <strain evidence="4">cv. Finnish</strain>
    </source>
</reference>
<dbReference type="PANTHER" id="PTHR33232">
    <property type="entry name" value="PROTEIN SIEVE ELEMENT OCCLUSION B-LIKE"/>
    <property type="match status" value="1"/>
</dbReference>
<dbReference type="STRING" id="29655.A0A0K9NVK9"/>
<evidence type="ECO:0000259" key="1">
    <source>
        <dbReference type="Pfam" id="PF14576"/>
    </source>
</evidence>
<dbReference type="InterPro" id="IPR039299">
    <property type="entry name" value="SEOA"/>
</dbReference>
<evidence type="ECO:0000313" key="4">
    <source>
        <dbReference type="Proteomes" id="UP000036987"/>
    </source>
</evidence>
<accession>A0A0K9NVK9</accession>
<dbReference type="Proteomes" id="UP000036987">
    <property type="component" value="Unassembled WGS sequence"/>
</dbReference>
<keyword evidence="4" id="KW-1185">Reference proteome</keyword>
<dbReference type="OMA" id="IYNDTHH"/>
<gene>
    <name evidence="3" type="ORF">ZOSMA_56G00320</name>
</gene>
<dbReference type="GO" id="GO:0010088">
    <property type="term" value="P:phloem development"/>
    <property type="evidence" value="ECO:0007669"/>
    <property type="project" value="InterPro"/>
</dbReference>
<evidence type="ECO:0000259" key="2">
    <source>
        <dbReference type="Pfam" id="PF14577"/>
    </source>
</evidence>
<evidence type="ECO:0000313" key="3">
    <source>
        <dbReference type="EMBL" id="KMZ60801.1"/>
    </source>
</evidence>
<dbReference type="InterPro" id="IPR027942">
    <property type="entry name" value="SEO_N"/>
</dbReference>
<dbReference type="PANTHER" id="PTHR33232:SF20">
    <property type="entry name" value="PROTEIN SIEVE ELEMENT OCCLUSION B-LIKE"/>
    <property type="match status" value="1"/>
</dbReference>
<comment type="caution">
    <text evidence="3">The sequence shown here is derived from an EMBL/GenBank/DDBJ whole genome shotgun (WGS) entry which is preliminary data.</text>
</comment>
<protein>
    <submittedName>
        <fullName evidence="3">Sieve element occlusion b</fullName>
    </submittedName>
</protein>
<proteinExistence type="predicted"/>
<feature type="domain" description="Sieve element occlusion C-terminal" evidence="2">
    <location>
        <begin position="493"/>
        <end position="728"/>
    </location>
</feature>